<dbReference type="InterPro" id="IPR006089">
    <property type="entry name" value="Acyl-CoA_DH_CS"/>
</dbReference>
<evidence type="ECO:0000259" key="8">
    <source>
        <dbReference type="Pfam" id="PF02770"/>
    </source>
</evidence>
<comment type="similarity">
    <text evidence="2 5">Belongs to the acyl-CoA dehydrogenase family.</text>
</comment>
<keyword evidence="4 5" id="KW-0274">FAD</keyword>
<dbReference type="Pfam" id="PF02770">
    <property type="entry name" value="Acyl-CoA_dh_M"/>
    <property type="match status" value="1"/>
</dbReference>
<dbReference type="InterPro" id="IPR009100">
    <property type="entry name" value="AcylCoA_DH/oxidase_NM_dom_sf"/>
</dbReference>
<sequence>MSGAAAKAAEHAHDTRREPQGAASEPSAQATELLRDLLGGCAGMVDEYEDEGRFPAELFRRIMATGLAEPVIAGRRGAVRSFCANVEVIAENWLALAESVHLQTLVALTVARHARPRVRDELVPALAEGRMLGANCVSEPAAGSDMSAIELRAERSGDGFRLHGRKTWAGHAPVAGVFVVYARTSDAGLGGLTCFAVDSAAEGVTVAPAARKHSAAALPSADVVFDGVAVPPDRVLGRVNRGARVADDMFTQGRVGLAACAVGLAAAALRRATAYAKSRVQFGVPIIRHQAVGHLLADMSTQLAAARQLLHRACAEIDAGGPEAGLLAAQAKLFATDTAMRVTTDAVQVLGASAYLPGEAAERWMREAKLLQIIQGTNQIQRNAIAARL</sequence>
<dbReference type="Gene3D" id="2.40.110.10">
    <property type="entry name" value="Butyryl-CoA Dehydrogenase, subunit A, domain 2"/>
    <property type="match status" value="1"/>
</dbReference>
<feature type="compositionally biased region" description="Basic and acidic residues" evidence="6">
    <location>
        <begin position="8"/>
        <end position="19"/>
    </location>
</feature>
<evidence type="ECO:0000256" key="6">
    <source>
        <dbReference type="SAM" id="MobiDB-lite"/>
    </source>
</evidence>
<name>A0ABU6AYM3_9NOCA</name>
<dbReference type="InterPro" id="IPR036250">
    <property type="entry name" value="AcylCo_DH-like_C"/>
</dbReference>
<dbReference type="InterPro" id="IPR009075">
    <property type="entry name" value="AcylCo_DH/oxidase_C"/>
</dbReference>
<dbReference type="Pfam" id="PF00441">
    <property type="entry name" value="Acyl-CoA_dh_1"/>
    <property type="match status" value="1"/>
</dbReference>
<dbReference type="Proteomes" id="UP001348098">
    <property type="component" value="Unassembled WGS sequence"/>
</dbReference>
<feature type="domain" description="Acyl-CoA dehydrogenase/oxidase C-terminal" evidence="7">
    <location>
        <begin position="240"/>
        <end position="389"/>
    </location>
</feature>
<evidence type="ECO:0000313" key="10">
    <source>
        <dbReference type="Proteomes" id="UP001348098"/>
    </source>
</evidence>
<evidence type="ECO:0000256" key="3">
    <source>
        <dbReference type="ARBA" id="ARBA00022630"/>
    </source>
</evidence>
<accession>A0ABU6AYM3</accession>
<gene>
    <name evidence="9" type="ORF">U3653_21390</name>
</gene>
<dbReference type="RefSeq" id="WP_195081708.1">
    <property type="nucleotide sequence ID" value="NZ_JAYESH010000007.1"/>
</dbReference>
<evidence type="ECO:0000256" key="1">
    <source>
        <dbReference type="ARBA" id="ARBA00001974"/>
    </source>
</evidence>
<evidence type="ECO:0000256" key="4">
    <source>
        <dbReference type="ARBA" id="ARBA00022827"/>
    </source>
</evidence>
<dbReference type="EMBL" id="JAYKYQ010000009">
    <property type="protein sequence ID" value="MEB3512592.1"/>
    <property type="molecule type" value="Genomic_DNA"/>
</dbReference>
<evidence type="ECO:0000259" key="7">
    <source>
        <dbReference type="Pfam" id="PF00441"/>
    </source>
</evidence>
<dbReference type="SUPFAM" id="SSF47203">
    <property type="entry name" value="Acyl-CoA dehydrogenase C-terminal domain-like"/>
    <property type="match status" value="1"/>
</dbReference>
<dbReference type="InterPro" id="IPR046373">
    <property type="entry name" value="Acyl-CoA_Oxase/DH_mid-dom_sf"/>
</dbReference>
<dbReference type="PROSITE" id="PS00072">
    <property type="entry name" value="ACYL_COA_DH_1"/>
    <property type="match status" value="1"/>
</dbReference>
<keyword evidence="3 5" id="KW-0285">Flavoprotein</keyword>
<dbReference type="InterPro" id="IPR037069">
    <property type="entry name" value="AcylCoA_DH/ox_N_sf"/>
</dbReference>
<evidence type="ECO:0000256" key="5">
    <source>
        <dbReference type="RuleBase" id="RU362125"/>
    </source>
</evidence>
<reference evidence="9 10" key="1">
    <citation type="submission" date="2023-12" db="EMBL/GenBank/DDBJ databases">
        <title>novel species in genus Nocarida.</title>
        <authorList>
            <person name="Li Z."/>
        </authorList>
    </citation>
    <scope>NUCLEOTIDE SEQUENCE [LARGE SCALE GENOMIC DNA]</scope>
    <source>
        <strain evidence="9 10">CDC186</strain>
    </source>
</reference>
<proteinExistence type="inferred from homology"/>
<comment type="caution">
    <text evidence="9">The sequence shown here is derived from an EMBL/GenBank/DDBJ whole genome shotgun (WGS) entry which is preliminary data.</text>
</comment>
<dbReference type="SUPFAM" id="SSF56645">
    <property type="entry name" value="Acyl-CoA dehydrogenase NM domain-like"/>
    <property type="match status" value="1"/>
</dbReference>
<keyword evidence="10" id="KW-1185">Reference proteome</keyword>
<feature type="region of interest" description="Disordered" evidence="6">
    <location>
        <begin position="1"/>
        <end position="29"/>
    </location>
</feature>
<dbReference type="Gene3D" id="1.20.140.10">
    <property type="entry name" value="Butyryl-CoA Dehydrogenase, subunit A, domain 3"/>
    <property type="match status" value="1"/>
</dbReference>
<evidence type="ECO:0000313" key="9">
    <source>
        <dbReference type="EMBL" id="MEB3512592.1"/>
    </source>
</evidence>
<evidence type="ECO:0000256" key="2">
    <source>
        <dbReference type="ARBA" id="ARBA00009347"/>
    </source>
</evidence>
<feature type="domain" description="Acyl-CoA oxidase/dehydrogenase middle" evidence="8">
    <location>
        <begin position="136"/>
        <end position="228"/>
    </location>
</feature>
<dbReference type="InterPro" id="IPR006091">
    <property type="entry name" value="Acyl-CoA_Oxase/DH_mid-dom"/>
</dbReference>
<protein>
    <submittedName>
        <fullName evidence="9">Acyl-CoA dehydrogenase</fullName>
    </submittedName>
</protein>
<organism evidence="9 10">
    <name type="scientific">Nocardia implantans</name>
    <dbReference type="NCBI Taxonomy" id="3108168"/>
    <lineage>
        <taxon>Bacteria</taxon>
        <taxon>Bacillati</taxon>
        <taxon>Actinomycetota</taxon>
        <taxon>Actinomycetes</taxon>
        <taxon>Mycobacteriales</taxon>
        <taxon>Nocardiaceae</taxon>
        <taxon>Nocardia</taxon>
    </lineage>
</organism>
<comment type="cofactor">
    <cofactor evidence="1 5">
        <name>FAD</name>
        <dbReference type="ChEBI" id="CHEBI:57692"/>
    </cofactor>
</comment>
<dbReference type="PANTHER" id="PTHR43884:SF12">
    <property type="entry name" value="ISOVALERYL-COA DEHYDROGENASE, MITOCHONDRIAL-RELATED"/>
    <property type="match status" value="1"/>
</dbReference>
<dbReference type="PANTHER" id="PTHR43884">
    <property type="entry name" value="ACYL-COA DEHYDROGENASE"/>
    <property type="match status" value="1"/>
</dbReference>
<dbReference type="CDD" id="cd00567">
    <property type="entry name" value="ACAD"/>
    <property type="match status" value="1"/>
</dbReference>
<dbReference type="Gene3D" id="1.10.540.10">
    <property type="entry name" value="Acyl-CoA dehydrogenase/oxidase, N-terminal domain"/>
    <property type="match status" value="1"/>
</dbReference>
<keyword evidence="5" id="KW-0560">Oxidoreductase</keyword>